<keyword evidence="2 6" id="KW-0418">Kinase</keyword>
<dbReference type="InterPro" id="IPR036890">
    <property type="entry name" value="HATPase_C_sf"/>
</dbReference>
<evidence type="ECO:0000313" key="7">
    <source>
        <dbReference type="Proteomes" id="UP000005714"/>
    </source>
</evidence>
<dbReference type="GO" id="GO:0000155">
    <property type="term" value="F:phosphorelay sensor kinase activity"/>
    <property type="evidence" value="ECO:0007669"/>
    <property type="project" value="InterPro"/>
</dbReference>
<dbReference type="RefSeq" id="WP_005884206.1">
    <property type="nucleotide sequence ID" value="NZ_ADNU01000039.1"/>
</dbReference>
<dbReference type="EMBL" id="ADNU01000039">
    <property type="protein sequence ID" value="EFG47365.1"/>
    <property type="molecule type" value="Genomic_DNA"/>
</dbReference>
<feature type="transmembrane region" description="Helical" evidence="4">
    <location>
        <begin position="127"/>
        <end position="145"/>
    </location>
</feature>
<comment type="caution">
    <text evidence="6">The sequence shown here is derived from an EMBL/GenBank/DDBJ whole genome shotgun (WGS) entry which is preliminary data.</text>
</comment>
<evidence type="ECO:0000259" key="5">
    <source>
        <dbReference type="SMART" id="SM00387"/>
    </source>
</evidence>
<dbReference type="InterPro" id="IPR011712">
    <property type="entry name" value="Sig_transdc_His_kin_sub3_dim/P"/>
</dbReference>
<dbReference type="PANTHER" id="PTHR24421:SF61">
    <property type="entry name" value="OXYGEN SENSOR HISTIDINE KINASE NREB"/>
    <property type="match status" value="1"/>
</dbReference>
<reference evidence="6 7" key="1">
    <citation type="submission" date="2010-04" db="EMBL/GenBank/DDBJ databases">
        <authorList>
            <person name="Qin X."/>
            <person name="Bachman B."/>
            <person name="Battles P."/>
            <person name="Bell A."/>
            <person name="Bess C."/>
            <person name="Bickham C."/>
            <person name="Chaboub L."/>
            <person name="Chen D."/>
            <person name="Coyle M."/>
            <person name="Deiros D.R."/>
            <person name="Dinh H."/>
            <person name="Forbes L."/>
            <person name="Fowler G."/>
            <person name="Francisco L."/>
            <person name="Fu Q."/>
            <person name="Gubbala S."/>
            <person name="Hale W."/>
            <person name="Han Y."/>
            <person name="Hemphill L."/>
            <person name="Highlander S.K."/>
            <person name="Hirani K."/>
            <person name="Hogues M."/>
            <person name="Jackson L."/>
            <person name="Jakkamsetti A."/>
            <person name="Javaid M."/>
            <person name="Jiang H."/>
            <person name="Korchina V."/>
            <person name="Kovar C."/>
            <person name="Lara F."/>
            <person name="Lee S."/>
            <person name="Mata R."/>
            <person name="Mathew T."/>
            <person name="Moen C."/>
            <person name="Morales K."/>
            <person name="Munidasa M."/>
            <person name="Nazareth L."/>
            <person name="Ngo R."/>
            <person name="Nguyen L."/>
            <person name="Okwuonu G."/>
            <person name="Ongeri F."/>
            <person name="Patil S."/>
            <person name="Petrosino J."/>
            <person name="Pham C."/>
            <person name="Pham P."/>
            <person name="Pu L.-L."/>
            <person name="Puazo M."/>
            <person name="Raj R."/>
            <person name="Reid J."/>
            <person name="Rouhana J."/>
            <person name="Saada N."/>
            <person name="Shang Y."/>
            <person name="Simmons D."/>
            <person name="Thornton R."/>
            <person name="Warren J."/>
            <person name="Weissenberger G."/>
            <person name="Zhang J."/>
            <person name="Zhang L."/>
            <person name="Zhou C."/>
            <person name="Zhu D."/>
            <person name="Muzny D."/>
            <person name="Worley K."/>
            <person name="Gibbs R."/>
        </authorList>
    </citation>
    <scope>NUCLEOTIDE SEQUENCE [LARGE SCALE GENOMIC DNA]</scope>
    <source>
        <strain evidence="6 7">ATCC 49030</strain>
    </source>
</reference>
<dbReference type="eggNOG" id="COG4585">
    <property type="taxonomic scope" value="Bacteria"/>
</dbReference>
<dbReference type="CDD" id="cd16917">
    <property type="entry name" value="HATPase_UhpB-NarQ-NarX-like"/>
    <property type="match status" value="1"/>
</dbReference>
<dbReference type="InterPro" id="IPR050482">
    <property type="entry name" value="Sensor_HK_TwoCompSys"/>
</dbReference>
<gene>
    <name evidence="6" type="ORF">HMPREF0183_1356</name>
</gene>
<dbReference type="SUPFAM" id="SSF55874">
    <property type="entry name" value="ATPase domain of HSP90 chaperone/DNA topoisomerase II/histidine kinase"/>
    <property type="match status" value="1"/>
</dbReference>
<keyword evidence="1" id="KW-0808">Transferase</keyword>
<keyword evidence="4" id="KW-0812">Transmembrane</keyword>
<evidence type="ECO:0000313" key="6">
    <source>
        <dbReference type="EMBL" id="EFG47365.1"/>
    </source>
</evidence>
<evidence type="ECO:0000256" key="3">
    <source>
        <dbReference type="ARBA" id="ARBA00023012"/>
    </source>
</evidence>
<feature type="transmembrane region" description="Helical" evidence="4">
    <location>
        <begin position="151"/>
        <end position="172"/>
    </location>
</feature>
<dbReference type="Pfam" id="PF07730">
    <property type="entry name" value="HisKA_3"/>
    <property type="match status" value="1"/>
</dbReference>
<feature type="transmembrane region" description="Helical" evidence="4">
    <location>
        <begin position="21"/>
        <end position="44"/>
    </location>
</feature>
<accession>D4YN47</accession>
<feature type="domain" description="Histidine kinase/HSP90-like ATPase" evidence="5">
    <location>
        <begin position="297"/>
        <end position="390"/>
    </location>
</feature>
<dbReference type="Gene3D" id="3.30.565.10">
    <property type="entry name" value="Histidine kinase-like ATPase, C-terminal domain"/>
    <property type="match status" value="1"/>
</dbReference>
<sequence>MVTTKHRYSDRGTRTLETKSITTQLGKFIIVLRMVLLYPVLIAWGDSEYAFWETAGVVVLASVSLITFSFWDSVVTFAVKHPLAVSIDIFISVLVMARAGSSSSYFLYLGATALLIGLLVDGVNRVILTGLLIAGFLLITLTNGSPNHTSAQQVVSDLISASIIVLFVILGARMRTLQAQVNTALQLATRNAREAALGEERSRIARELHDSTVKSLVGISLLSDTIRKQPDASARLAQAIKNAAESAVDESRQLLSNLRSGTSDNFEKLLRAGLDEIEVVHGISVELVINGCEVSTEHAHNVEKIIIEAVTNAALHSGTDRVRVAFTQSDTRMRVTVTDYGEGFRVRQKREGHIGLTSMRERATDIGGTLAISSTPGKGTVVLLDINQEQGEAYV</sequence>
<evidence type="ECO:0000256" key="2">
    <source>
        <dbReference type="ARBA" id="ARBA00022777"/>
    </source>
</evidence>
<feature type="transmembrane region" description="Helical" evidence="4">
    <location>
        <begin position="105"/>
        <end position="120"/>
    </location>
</feature>
<dbReference type="PANTHER" id="PTHR24421">
    <property type="entry name" value="NITRATE/NITRITE SENSOR PROTEIN NARX-RELATED"/>
    <property type="match status" value="1"/>
</dbReference>
<keyword evidence="4" id="KW-1133">Transmembrane helix</keyword>
<evidence type="ECO:0000256" key="1">
    <source>
        <dbReference type="ARBA" id="ARBA00022679"/>
    </source>
</evidence>
<dbReference type="Proteomes" id="UP000005714">
    <property type="component" value="Unassembled WGS sequence"/>
</dbReference>
<name>D4YN47_9MICO</name>
<protein>
    <submittedName>
        <fullName evidence="6">ATPase/histidine kinase/DNA gyrase B/HSP90 domain protein</fullName>
    </submittedName>
</protein>
<keyword evidence="4" id="KW-0472">Membrane</keyword>
<proteinExistence type="predicted"/>
<organism evidence="6 7">
    <name type="scientific">Brevibacterium mcbrellneri ATCC 49030</name>
    <dbReference type="NCBI Taxonomy" id="585530"/>
    <lineage>
        <taxon>Bacteria</taxon>
        <taxon>Bacillati</taxon>
        <taxon>Actinomycetota</taxon>
        <taxon>Actinomycetes</taxon>
        <taxon>Micrococcales</taxon>
        <taxon>Brevibacteriaceae</taxon>
        <taxon>Brevibacterium</taxon>
    </lineage>
</organism>
<dbReference type="GO" id="GO:0016020">
    <property type="term" value="C:membrane"/>
    <property type="evidence" value="ECO:0007669"/>
    <property type="project" value="InterPro"/>
</dbReference>
<dbReference type="SMART" id="SM00387">
    <property type="entry name" value="HATPase_c"/>
    <property type="match status" value="1"/>
</dbReference>
<feature type="transmembrane region" description="Helical" evidence="4">
    <location>
        <begin position="50"/>
        <end position="71"/>
    </location>
</feature>
<dbReference type="Pfam" id="PF02518">
    <property type="entry name" value="HATPase_c"/>
    <property type="match status" value="1"/>
</dbReference>
<dbReference type="STRING" id="585530.HMPREF0183_1356"/>
<dbReference type="GO" id="GO:0046983">
    <property type="term" value="F:protein dimerization activity"/>
    <property type="evidence" value="ECO:0007669"/>
    <property type="project" value="InterPro"/>
</dbReference>
<evidence type="ECO:0000256" key="4">
    <source>
        <dbReference type="SAM" id="Phobius"/>
    </source>
</evidence>
<keyword evidence="3" id="KW-0902">Two-component regulatory system</keyword>
<dbReference type="InterPro" id="IPR003594">
    <property type="entry name" value="HATPase_dom"/>
</dbReference>
<dbReference type="AlphaFoldDB" id="D4YN47"/>
<dbReference type="OrthoDB" id="144293at2"/>
<keyword evidence="7" id="KW-1185">Reference proteome</keyword>
<dbReference type="Gene3D" id="1.20.5.1930">
    <property type="match status" value="1"/>
</dbReference>